<keyword evidence="2 3" id="KW-0808">Transferase</keyword>
<dbReference type="PIRSF" id="PIRSF000858">
    <property type="entry name" value="SCOT-t"/>
    <property type="match status" value="1"/>
</dbReference>
<organism evidence="6 7">
    <name type="scientific">Amycolatopsis endophytica</name>
    <dbReference type="NCBI Taxonomy" id="860233"/>
    <lineage>
        <taxon>Bacteria</taxon>
        <taxon>Bacillati</taxon>
        <taxon>Actinomycetota</taxon>
        <taxon>Actinomycetes</taxon>
        <taxon>Pseudonocardiales</taxon>
        <taxon>Pseudonocardiaceae</taxon>
        <taxon>Amycolatopsis</taxon>
    </lineage>
</organism>
<dbReference type="Proteomes" id="UP000549616">
    <property type="component" value="Unassembled WGS sequence"/>
</dbReference>
<dbReference type="GO" id="GO:0046952">
    <property type="term" value="P:ketone body catabolic process"/>
    <property type="evidence" value="ECO:0007669"/>
    <property type="project" value="InterPro"/>
</dbReference>
<feature type="region of interest" description="Disordered" evidence="5">
    <location>
        <begin position="517"/>
        <end position="539"/>
    </location>
</feature>
<evidence type="ECO:0000256" key="2">
    <source>
        <dbReference type="ARBA" id="ARBA00022679"/>
    </source>
</evidence>
<feature type="active site" description="5-glutamyl coenzyme A thioester intermediate" evidence="4">
    <location>
        <position position="334"/>
    </location>
</feature>
<accession>A0A853BA22</accession>
<dbReference type="InterPro" id="IPR014388">
    <property type="entry name" value="3-oxoacid_CoA-transferase"/>
</dbReference>
<keyword evidence="7" id="KW-1185">Reference proteome</keyword>
<dbReference type="Gene3D" id="3.40.1080.10">
    <property type="entry name" value="Glutaconate Coenzyme A-transferase"/>
    <property type="match status" value="2"/>
</dbReference>
<dbReference type="InterPro" id="IPR004165">
    <property type="entry name" value="CoA_trans_fam_I"/>
</dbReference>
<dbReference type="PANTHER" id="PTHR43293:SF1">
    <property type="entry name" value="ACETATE COA-TRANSFERASE YDIF"/>
    <property type="match status" value="1"/>
</dbReference>
<evidence type="ECO:0000256" key="4">
    <source>
        <dbReference type="PIRSR" id="PIRSR000858-1"/>
    </source>
</evidence>
<gene>
    <name evidence="6" type="ORF">HNR02_004947</name>
</gene>
<evidence type="ECO:0000256" key="5">
    <source>
        <dbReference type="SAM" id="MobiDB-lite"/>
    </source>
</evidence>
<sequence>MIPLDAAPSGHRRSDLHLTPAAAVNLIADGATVAVGGTGSLLQVPETLLTALEQRWETDHGPAGLDVVHVMGLGDHEGRGIDHIAIPGLVRRFIGSHFVLSPRQQALIAGNEVEAIGLPAGTISLLYREIAARRPGLFTDIGLGTFVDPRQQWGRMNSRTPEGLSELVTLRGQEWLFYPGFDLDVALLRATEADVDGNIGMDDEAAIGDNLALAQAAHNSGGLVIVEVKRLVDRGEIPAGRVRIPGPLVDHVVLTGYPKQTPVTVDDPRRTGTVPNQPTEVEPLPFDERKVVARRAAVELCEGDLANLGVGMANGISYVALEEGFLDRFTLTVEQGIFGGLPGVGLDSGTAINPSAIVDMPGQFDLYDGGGLDFAGLAFAEIDRRGNVNVAAAGGKPIGPGGFIDISQKARTIVFCGTLRGGGLQVRLDDGKLAITTDGRYPKFVPEVSHISFNAERACRRGQRVLYVTERAVFRLTGEGVELVEIAPGVDLHRDVLDRMGFAPVLRTEPRLMDPRLFRAGPAGLKPRPRRDTERPHHS</sequence>
<comment type="similarity">
    <text evidence="1 3">Belongs to the 3-oxoacid CoA-transferase family.</text>
</comment>
<dbReference type="AlphaFoldDB" id="A0A853BA22"/>
<comment type="caution">
    <text evidence="6">The sequence shown here is derived from an EMBL/GenBank/DDBJ whole genome shotgun (WGS) entry which is preliminary data.</text>
</comment>
<name>A0A853BA22_9PSEU</name>
<evidence type="ECO:0000256" key="1">
    <source>
        <dbReference type="ARBA" id="ARBA00007154"/>
    </source>
</evidence>
<evidence type="ECO:0000256" key="3">
    <source>
        <dbReference type="PIRNR" id="PIRNR000858"/>
    </source>
</evidence>
<protein>
    <submittedName>
        <fullName evidence="6">Propionate CoA-transferase</fullName>
        <ecNumber evidence="6">2.8.3.1</ecNumber>
    </submittedName>
</protein>
<dbReference type="PANTHER" id="PTHR43293">
    <property type="entry name" value="ACETATE COA-TRANSFERASE YDIF"/>
    <property type="match status" value="1"/>
</dbReference>
<evidence type="ECO:0000313" key="7">
    <source>
        <dbReference type="Proteomes" id="UP000549616"/>
    </source>
</evidence>
<reference evidence="6 7" key="1">
    <citation type="submission" date="2020-07" db="EMBL/GenBank/DDBJ databases">
        <title>Sequencing the genomes of 1000 actinobacteria strains.</title>
        <authorList>
            <person name="Klenk H.-P."/>
        </authorList>
    </citation>
    <scope>NUCLEOTIDE SEQUENCE [LARGE SCALE GENOMIC DNA]</scope>
    <source>
        <strain evidence="6 7">DSM 104006</strain>
    </source>
</reference>
<dbReference type="EC" id="2.8.3.1" evidence="6"/>
<feature type="region of interest" description="Disordered" evidence="5">
    <location>
        <begin position="260"/>
        <end position="282"/>
    </location>
</feature>
<dbReference type="GO" id="GO:0018729">
    <property type="term" value="F:propionate CoA-transferase activity"/>
    <property type="evidence" value="ECO:0007669"/>
    <property type="project" value="UniProtKB-EC"/>
</dbReference>
<evidence type="ECO:0000313" key="6">
    <source>
        <dbReference type="EMBL" id="NYI91624.1"/>
    </source>
</evidence>
<proteinExistence type="inferred from homology"/>
<dbReference type="SUPFAM" id="SSF100950">
    <property type="entry name" value="NagB/RpiA/CoA transferase-like"/>
    <property type="match status" value="2"/>
</dbReference>
<dbReference type="EMBL" id="JACCFK010000001">
    <property type="protein sequence ID" value="NYI91624.1"/>
    <property type="molecule type" value="Genomic_DNA"/>
</dbReference>
<dbReference type="Pfam" id="PF01144">
    <property type="entry name" value="CoA_trans"/>
    <property type="match status" value="1"/>
</dbReference>
<dbReference type="SMART" id="SM00882">
    <property type="entry name" value="CoA_trans"/>
    <property type="match status" value="1"/>
</dbReference>
<feature type="compositionally biased region" description="Basic and acidic residues" evidence="5">
    <location>
        <begin position="530"/>
        <end position="539"/>
    </location>
</feature>
<dbReference type="RefSeq" id="WP_179775492.1">
    <property type="nucleotide sequence ID" value="NZ_JACCFK010000001.1"/>
</dbReference>
<dbReference type="InterPro" id="IPR037171">
    <property type="entry name" value="NagB/RpiA_transferase-like"/>
</dbReference>